<dbReference type="InterPro" id="IPR003399">
    <property type="entry name" value="Mce/MlaD"/>
</dbReference>
<evidence type="ECO:0000313" key="4">
    <source>
        <dbReference type="Proteomes" id="UP000679307"/>
    </source>
</evidence>
<dbReference type="RefSeq" id="WP_214056998.1">
    <property type="nucleotide sequence ID" value="NZ_BAAAHS010000132.1"/>
</dbReference>
<evidence type="ECO:0008006" key="5">
    <source>
        <dbReference type="Google" id="ProtNLM"/>
    </source>
</evidence>
<dbReference type="InterPro" id="IPR005693">
    <property type="entry name" value="Mce"/>
</dbReference>
<proteinExistence type="predicted"/>
<gene>
    <name evidence="3" type="ORF">ENKNEFLB_04068</name>
</gene>
<dbReference type="NCBIfam" id="TIGR00996">
    <property type="entry name" value="Mtu_fam_mce"/>
    <property type="match status" value="1"/>
</dbReference>
<dbReference type="EMBL" id="CP075371">
    <property type="protein sequence ID" value="QVT81655.1"/>
    <property type="molecule type" value="Genomic_DNA"/>
</dbReference>
<evidence type="ECO:0000259" key="1">
    <source>
        <dbReference type="Pfam" id="PF02470"/>
    </source>
</evidence>
<protein>
    <recommendedName>
        <fullName evidence="5">MCE family protein</fullName>
    </recommendedName>
</protein>
<dbReference type="InterPro" id="IPR052336">
    <property type="entry name" value="MlaD_Phospholipid_Transporter"/>
</dbReference>
<feature type="domain" description="Mce/MlaD" evidence="1">
    <location>
        <begin position="39"/>
        <end position="113"/>
    </location>
</feature>
<reference evidence="3 4" key="1">
    <citation type="submission" date="2021-05" db="EMBL/GenBank/DDBJ databases">
        <title>Complete genome of Nocardioides aquaticus KCTC 9944T isolated from meromictic and hypersaline Ekho Lake, Antarctica.</title>
        <authorList>
            <person name="Hwang K."/>
            <person name="Kim K.M."/>
            <person name="Choe H."/>
        </authorList>
    </citation>
    <scope>NUCLEOTIDE SEQUENCE [LARGE SCALE GENOMIC DNA]</scope>
    <source>
        <strain evidence="3 4">KCTC 9944</strain>
    </source>
</reference>
<dbReference type="Proteomes" id="UP000679307">
    <property type="component" value="Chromosome"/>
</dbReference>
<sequence length="429" mass="46179">MTKLLAMHKTLGVAFLLLLLAAAYLTYGIFSKQFVTYEEVALQTSKIGLQLPARADVKIRGVIVGEVLAFEPTEDGAEVTLGLYPDQVDIIPQNVTGAILPKTLFGEKYVSLVVPPEPSSEHITAADTVEQTAVATEVEEVLNDLYPLLRTVQPAELNMTLNALSTALEGRGEQVGETIEVTEAYLRKINPEIPLFIDDLRLASETSDIYADVLPELGTILDNTVITTGTLEDREAKLQALFNDVASFSDTTRTFLRDNGDNLVRSGELGAASFRVLAKYSPEFPCLLGGVVNSGKGQAEAFRNFTLHIVLETIPNQPRGYTPADRPRVGDKRGPNCLNLPNPPGSQANPFNDIPNFDDGVDEPTGKGTTRVAPSYWLRDGMGFAGSREESDVLKGLLAPGMGVPTTDVGDLGPLLVAPMARGAKVGLR</sequence>
<dbReference type="PANTHER" id="PTHR33371">
    <property type="entry name" value="INTERMEMBRANE PHOSPHOLIPID TRANSPORT SYSTEM BINDING PROTEIN MLAD-RELATED"/>
    <property type="match status" value="1"/>
</dbReference>
<dbReference type="InterPro" id="IPR024516">
    <property type="entry name" value="Mce_C"/>
</dbReference>
<evidence type="ECO:0000259" key="2">
    <source>
        <dbReference type="Pfam" id="PF11887"/>
    </source>
</evidence>
<accession>A0ABX8ENY7</accession>
<dbReference type="Pfam" id="PF11887">
    <property type="entry name" value="Mce4_CUP1"/>
    <property type="match status" value="1"/>
</dbReference>
<organism evidence="3 4">
    <name type="scientific">Nocardioides aquaticus</name>
    <dbReference type="NCBI Taxonomy" id="160826"/>
    <lineage>
        <taxon>Bacteria</taxon>
        <taxon>Bacillati</taxon>
        <taxon>Actinomycetota</taxon>
        <taxon>Actinomycetes</taxon>
        <taxon>Propionibacteriales</taxon>
        <taxon>Nocardioidaceae</taxon>
        <taxon>Nocardioides</taxon>
    </lineage>
</organism>
<evidence type="ECO:0000313" key="3">
    <source>
        <dbReference type="EMBL" id="QVT81655.1"/>
    </source>
</evidence>
<dbReference type="PANTHER" id="PTHR33371:SF19">
    <property type="entry name" value="MCE-FAMILY PROTEIN MCE4A"/>
    <property type="match status" value="1"/>
</dbReference>
<feature type="domain" description="Mammalian cell entry C-terminal" evidence="2">
    <location>
        <begin position="119"/>
        <end position="335"/>
    </location>
</feature>
<dbReference type="Pfam" id="PF02470">
    <property type="entry name" value="MlaD"/>
    <property type="match status" value="1"/>
</dbReference>
<keyword evidence="4" id="KW-1185">Reference proteome</keyword>
<name>A0ABX8ENY7_9ACTN</name>